<accession>A0A9P8VVV6</accession>
<comment type="caution">
    <text evidence="2">The sequence shown here is derived from an EMBL/GenBank/DDBJ whole genome shotgun (WGS) entry which is preliminary data.</text>
</comment>
<gene>
    <name evidence="2" type="ORF">B0T10DRAFT_465532</name>
</gene>
<proteinExistence type="predicted"/>
<reference evidence="2 3" key="1">
    <citation type="journal article" date="2021" name="Nat. Commun.">
        <title>Genetic determinants of endophytism in the Arabidopsis root mycobiome.</title>
        <authorList>
            <person name="Mesny F."/>
            <person name="Miyauchi S."/>
            <person name="Thiergart T."/>
            <person name="Pickel B."/>
            <person name="Atanasova L."/>
            <person name="Karlsson M."/>
            <person name="Huettel B."/>
            <person name="Barry K.W."/>
            <person name="Haridas S."/>
            <person name="Chen C."/>
            <person name="Bauer D."/>
            <person name="Andreopoulos W."/>
            <person name="Pangilinan J."/>
            <person name="LaButti K."/>
            <person name="Riley R."/>
            <person name="Lipzen A."/>
            <person name="Clum A."/>
            <person name="Drula E."/>
            <person name="Henrissat B."/>
            <person name="Kohler A."/>
            <person name="Grigoriev I.V."/>
            <person name="Martin F.M."/>
            <person name="Hacquard S."/>
        </authorList>
    </citation>
    <scope>NUCLEOTIDE SEQUENCE [LARGE SCALE GENOMIC DNA]</scope>
    <source>
        <strain evidence="2 3">MPI-CAGE-CH-0241</strain>
    </source>
</reference>
<protein>
    <recommendedName>
        <fullName evidence="4">Secreted protein</fullName>
    </recommendedName>
</protein>
<keyword evidence="3" id="KW-1185">Reference proteome</keyword>
<sequence length="132" mass="14820">MGGGPGCWLSLLCLESCFLLQPLFQHYRDNLPFFCALKIIAVAVPDRHRLVRRALVHYLSPRYARPGAAIQAHWFRSCGAAAVDNQPLERWAFHRPVPCVSVNHCMVGLGFVAEKELNGPLHALAQYRPVVF</sequence>
<dbReference type="EMBL" id="JAGPYM010000037">
    <property type="protein sequence ID" value="KAH6874745.1"/>
    <property type="molecule type" value="Genomic_DNA"/>
</dbReference>
<feature type="chain" id="PRO_5040484245" description="Secreted protein" evidence="1">
    <location>
        <begin position="20"/>
        <end position="132"/>
    </location>
</feature>
<evidence type="ECO:0008006" key="4">
    <source>
        <dbReference type="Google" id="ProtNLM"/>
    </source>
</evidence>
<feature type="signal peptide" evidence="1">
    <location>
        <begin position="1"/>
        <end position="19"/>
    </location>
</feature>
<dbReference type="Proteomes" id="UP000777438">
    <property type="component" value="Unassembled WGS sequence"/>
</dbReference>
<name>A0A9P8VVV6_9HYPO</name>
<evidence type="ECO:0000256" key="1">
    <source>
        <dbReference type="SAM" id="SignalP"/>
    </source>
</evidence>
<keyword evidence="1" id="KW-0732">Signal</keyword>
<organism evidence="2 3">
    <name type="scientific">Thelonectria olida</name>
    <dbReference type="NCBI Taxonomy" id="1576542"/>
    <lineage>
        <taxon>Eukaryota</taxon>
        <taxon>Fungi</taxon>
        <taxon>Dikarya</taxon>
        <taxon>Ascomycota</taxon>
        <taxon>Pezizomycotina</taxon>
        <taxon>Sordariomycetes</taxon>
        <taxon>Hypocreomycetidae</taxon>
        <taxon>Hypocreales</taxon>
        <taxon>Nectriaceae</taxon>
        <taxon>Thelonectria</taxon>
    </lineage>
</organism>
<dbReference type="AlphaFoldDB" id="A0A9P8VVV6"/>
<evidence type="ECO:0000313" key="3">
    <source>
        <dbReference type="Proteomes" id="UP000777438"/>
    </source>
</evidence>
<evidence type="ECO:0000313" key="2">
    <source>
        <dbReference type="EMBL" id="KAH6874745.1"/>
    </source>
</evidence>